<dbReference type="InterPro" id="IPR002912">
    <property type="entry name" value="ACT_dom"/>
</dbReference>
<dbReference type="Pfam" id="PF22629">
    <property type="entry name" value="ACT_AHAS_ss"/>
    <property type="match status" value="1"/>
</dbReference>
<dbReference type="UniPathway" id="UPA00049">
    <property type="reaction ID" value="UER00059"/>
</dbReference>
<feature type="domain" description="ACT" evidence="10">
    <location>
        <begin position="52"/>
        <end position="126"/>
    </location>
</feature>
<dbReference type="PROSITE" id="PS51671">
    <property type="entry name" value="ACT"/>
    <property type="match status" value="1"/>
</dbReference>
<organism evidence="11 12">
    <name type="scientific">Ornithinimicrobium cerasi</name>
    <dbReference type="NCBI Taxonomy" id="2248773"/>
    <lineage>
        <taxon>Bacteria</taxon>
        <taxon>Bacillati</taxon>
        <taxon>Actinomycetota</taxon>
        <taxon>Actinomycetes</taxon>
        <taxon>Micrococcales</taxon>
        <taxon>Ornithinimicrobiaceae</taxon>
        <taxon>Ornithinimicrobium</taxon>
    </lineage>
</organism>
<evidence type="ECO:0000256" key="2">
    <source>
        <dbReference type="ARBA" id="ARBA00005025"/>
    </source>
</evidence>
<comment type="pathway">
    <text evidence="1 8">Amino-acid biosynthesis; L-isoleucine biosynthesis; L-isoleucine from 2-oxobutanoate: step 1/4.</text>
</comment>
<comment type="pathway">
    <text evidence="2 8">Amino-acid biosynthesis; L-valine biosynthesis; L-valine from pyruvate: step 1/4.</text>
</comment>
<dbReference type="eggNOG" id="COG0440">
    <property type="taxonomic scope" value="Bacteria"/>
</dbReference>
<feature type="compositionally biased region" description="Pro residues" evidence="9">
    <location>
        <begin position="1"/>
        <end position="18"/>
    </location>
</feature>
<dbReference type="GO" id="GO:0005829">
    <property type="term" value="C:cytosol"/>
    <property type="evidence" value="ECO:0007669"/>
    <property type="project" value="TreeGrafter"/>
</dbReference>
<keyword evidence="6 8" id="KW-0100">Branched-chain amino acid biosynthesis</keyword>
<reference evidence="12" key="1">
    <citation type="submission" date="2017-08" db="EMBL/GenBank/DDBJ databases">
        <authorList>
            <person name="Varghese N."/>
            <person name="Submissions S."/>
        </authorList>
    </citation>
    <scope>NUCLEOTIDE SEQUENCE [LARGE SCALE GENOMIC DNA]</scope>
    <source>
        <strain evidence="12">USBA17B2</strain>
    </source>
</reference>
<comment type="subunit">
    <text evidence="4 8">Dimer of large and small chains.</text>
</comment>
<evidence type="ECO:0000313" key="12">
    <source>
        <dbReference type="Proteomes" id="UP000219688"/>
    </source>
</evidence>
<dbReference type="STRING" id="1122622.GCA_000421185_02381"/>
<dbReference type="SUPFAM" id="SSF55021">
    <property type="entry name" value="ACT-like"/>
    <property type="match status" value="1"/>
</dbReference>
<comment type="similarity">
    <text evidence="3 8">Belongs to the acetolactate synthase small subunit family.</text>
</comment>
<evidence type="ECO:0000256" key="7">
    <source>
        <dbReference type="ARBA" id="ARBA00048670"/>
    </source>
</evidence>
<dbReference type="UniPathway" id="UPA00047">
    <property type="reaction ID" value="UER00055"/>
</dbReference>
<sequence length="153" mass="16499">MTLLSPYPPPVPEVPTPPTAYRSSTRPTTRPTAADPAQRGTTMTTPSPGRQALSVLVENNPGVLARVSVLFARRNFNIDHLVVGPTEDSKVSRMTIVVNVSAEQLHKVTSQLDKLVEVIHIEELADADAIRTRLWAINDNGPRPVGAMAAAAF</sequence>
<evidence type="ECO:0000256" key="5">
    <source>
        <dbReference type="ARBA" id="ARBA00022605"/>
    </source>
</evidence>
<evidence type="ECO:0000256" key="1">
    <source>
        <dbReference type="ARBA" id="ARBA00004974"/>
    </source>
</evidence>
<dbReference type="GO" id="GO:0009099">
    <property type="term" value="P:L-valine biosynthetic process"/>
    <property type="evidence" value="ECO:0007669"/>
    <property type="project" value="UniProtKB-UniRule"/>
</dbReference>
<dbReference type="GO" id="GO:0009097">
    <property type="term" value="P:isoleucine biosynthetic process"/>
    <property type="evidence" value="ECO:0007669"/>
    <property type="project" value="UniProtKB-UniRule"/>
</dbReference>
<dbReference type="AlphaFoldDB" id="A0A285VUD6"/>
<evidence type="ECO:0000256" key="4">
    <source>
        <dbReference type="ARBA" id="ARBA00011744"/>
    </source>
</evidence>
<dbReference type="EMBL" id="OBQK01000011">
    <property type="protein sequence ID" value="SOC57218.1"/>
    <property type="molecule type" value="Genomic_DNA"/>
</dbReference>
<dbReference type="Proteomes" id="UP000219688">
    <property type="component" value="Unassembled WGS sequence"/>
</dbReference>
<comment type="catalytic activity">
    <reaction evidence="7 8">
        <text>2 pyruvate + H(+) = (2S)-2-acetolactate + CO2</text>
        <dbReference type="Rhea" id="RHEA:25249"/>
        <dbReference type="ChEBI" id="CHEBI:15361"/>
        <dbReference type="ChEBI" id="CHEBI:15378"/>
        <dbReference type="ChEBI" id="CHEBI:16526"/>
        <dbReference type="ChEBI" id="CHEBI:58476"/>
        <dbReference type="EC" id="2.2.1.6"/>
    </reaction>
</comment>
<accession>A0A285VUD6</accession>
<evidence type="ECO:0000256" key="3">
    <source>
        <dbReference type="ARBA" id="ARBA00006341"/>
    </source>
</evidence>
<evidence type="ECO:0000256" key="6">
    <source>
        <dbReference type="ARBA" id="ARBA00023304"/>
    </source>
</evidence>
<proteinExistence type="inferred from homology"/>
<dbReference type="CDD" id="cd04878">
    <property type="entry name" value="ACT_AHAS"/>
    <property type="match status" value="1"/>
</dbReference>
<keyword evidence="12" id="KW-1185">Reference proteome</keyword>
<dbReference type="Gene3D" id="3.30.70.260">
    <property type="match status" value="1"/>
</dbReference>
<dbReference type="PANTHER" id="PTHR30239">
    <property type="entry name" value="ACETOLACTATE SYNTHASE SMALL SUBUNIT"/>
    <property type="match status" value="1"/>
</dbReference>
<dbReference type="InterPro" id="IPR054480">
    <property type="entry name" value="AHAS_small-like_ACT"/>
</dbReference>
<dbReference type="InterPro" id="IPR045865">
    <property type="entry name" value="ACT-like_dom_sf"/>
</dbReference>
<comment type="function">
    <text evidence="8">Catalyzes the conversion of 2 pyruvate molecules into acetolactate in the first common step of the biosynthetic pathway of the branched-amino acids such as leucine, isoleucine, and valine.</text>
</comment>
<gene>
    <name evidence="11" type="ORF">SAMN05421879_11146</name>
</gene>
<feature type="compositionally biased region" description="Low complexity" evidence="9">
    <location>
        <begin position="19"/>
        <end position="39"/>
    </location>
</feature>
<keyword evidence="5 8" id="KW-0028">Amino-acid biosynthesis</keyword>
<evidence type="ECO:0000256" key="8">
    <source>
        <dbReference type="RuleBase" id="RU368092"/>
    </source>
</evidence>
<dbReference type="EC" id="2.2.1.6" evidence="8"/>
<dbReference type="GO" id="GO:0003984">
    <property type="term" value="F:acetolactate synthase activity"/>
    <property type="evidence" value="ECO:0007669"/>
    <property type="project" value="UniProtKB-UniRule"/>
</dbReference>
<dbReference type="NCBIfam" id="TIGR00119">
    <property type="entry name" value="acolac_sm"/>
    <property type="match status" value="1"/>
</dbReference>
<dbReference type="GO" id="GO:1990610">
    <property type="term" value="F:acetolactate synthase regulator activity"/>
    <property type="evidence" value="ECO:0007669"/>
    <property type="project" value="UniProtKB-UniRule"/>
</dbReference>
<keyword evidence="8" id="KW-0808">Transferase</keyword>
<evidence type="ECO:0000313" key="11">
    <source>
        <dbReference type="EMBL" id="SOC57218.1"/>
    </source>
</evidence>
<dbReference type="InterPro" id="IPR004789">
    <property type="entry name" value="Acetalactate_synth_ssu"/>
</dbReference>
<feature type="region of interest" description="Disordered" evidence="9">
    <location>
        <begin position="1"/>
        <end position="49"/>
    </location>
</feature>
<dbReference type="FunFam" id="3.30.70.260:FF:000001">
    <property type="entry name" value="Acetolactate synthase, small subunit"/>
    <property type="match status" value="1"/>
</dbReference>
<dbReference type="PANTHER" id="PTHR30239:SF0">
    <property type="entry name" value="ACETOLACTATE SYNTHASE SMALL SUBUNIT 1, CHLOROPLASTIC"/>
    <property type="match status" value="1"/>
</dbReference>
<name>A0A285VUD6_9MICO</name>
<evidence type="ECO:0000259" key="10">
    <source>
        <dbReference type="PROSITE" id="PS51671"/>
    </source>
</evidence>
<evidence type="ECO:0000256" key="9">
    <source>
        <dbReference type="SAM" id="MobiDB-lite"/>
    </source>
</evidence>
<dbReference type="InterPro" id="IPR039557">
    <property type="entry name" value="AHAS_ACT"/>
</dbReference>
<protein>
    <recommendedName>
        <fullName evidence="8">Acetolactate synthase small subunit</fullName>
        <shortName evidence="8">AHAS</shortName>
        <shortName evidence="8">ALS</shortName>
        <ecNumber evidence="8">2.2.1.6</ecNumber>
    </recommendedName>
    <alternativeName>
        <fullName evidence="8">Acetohydroxy-acid synthase small subunit</fullName>
    </alternativeName>
</protein>